<dbReference type="Proteomes" id="UP000011728">
    <property type="component" value="Chromosome"/>
</dbReference>
<keyword evidence="1" id="KW-1133">Transmembrane helix</keyword>
<dbReference type="RefSeq" id="WP_015393633.1">
    <property type="nucleotide sequence ID" value="NC_020291.1"/>
</dbReference>
<name>M1N1G3_9CLOT</name>
<evidence type="ECO:0000313" key="2">
    <source>
        <dbReference type="EMBL" id="AGF57317.1"/>
    </source>
</evidence>
<keyword evidence="1" id="KW-0812">Transmembrane</keyword>
<dbReference type="HOGENOM" id="CLU_107069_0_0_9"/>
<dbReference type="AlphaFoldDB" id="M1N1G3"/>
<evidence type="ECO:0000313" key="3">
    <source>
        <dbReference type="Proteomes" id="UP000011728"/>
    </source>
</evidence>
<dbReference type="STRING" id="36745.CLSAP_33300"/>
<keyword evidence="3" id="KW-1185">Reference proteome</keyword>
<protein>
    <submittedName>
        <fullName evidence="2">Uncharacterized protein</fullName>
    </submittedName>
</protein>
<gene>
    <name evidence="2" type="ORF">Cspa_c35560</name>
</gene>
<dbReference type="eggNOG" id="ENOG50328II">
    <property type="taxonomic scope" value="Bacteria"/>
</dbReference>
<dbReference type="KEGG" id="csr:Cspa_c35560"/>
<reference evidence="2 3" key="1">
    <citation type="submission" date="2013-02" db="EMBL/GenBank/DDBJ databases">
        <title>Genome sequence of Clostridium saccharoperbutylacetonicum N1-4(HMT).</title>
        <authorList>
            <person name="Poehlein A."/>
            <person name="Daniel R."/>
        </authorList>
    </citation>
    <scope>NUCLEOTIDE SEQUENCE [LARGE SCALE GENOMIC DNA]</scope>
    <source>
        <strain evidence="3">N1-4(HMT)</strain>
    </source>
</reference>
<accession>M1N1G3</accession>
<sequence>MKKSILAIGAGVFVVVTILLCMNNDEKMYQKKKHFDTVNDVLSQLENNEIRKISDTGRREETDEFLECLSKRKRLTDSQMDFKNLKINNVKELNDEEKKALIEDYNKIQKKLNMPYKATKIEPVRLEAEEIFPYKDENGEISKKECDIDFVMVDEGEGMVIDYYVEGIDKNSDKKEGNMHAKG</sequence>
<dbReference type="OrthoDB" id="1911373at2"/>
<feature type="transmembrane region" description="Helical" evidence="1">
    <location>
        <begin position="6"/>
        <end position="23"/>
    </location>
</feature>
<dbReference type="EMBL" id="CP004121">
    <property type="protein sequence ID" value="AGF57317.1"/>
    <property type="molecule type" value="Genomic_DNA"/>
</dbReference>
<proteinExistence type="predicted"/>
<dbReference type="PATRIC" id="fig|931276.5.peg.3582"/>
<organism evidence="2 3">
    <name type="scientific">Clostridium saccharoperbutylacetonicum N1-4(HMT)</name>
    <dbReference type="NCBI Taxonomy" id="931276"/>
    <lineage>
        <taxon>Bacteria</taxon>
        <taxon>Bacillati</taxon>
        <taxon>Bacillota</taxon>
        <taxon>Clostridia</taxon>
        <taxon>Eubacteriales</taxon>
        <taxon>Clostridiaceae</taxon>
        <taxon>Clostridium</taxon>
    </lineage>
</organism>
<evidence type="ECO:0000256" key="1">
    <source>
        <dbReference type="SAM" id="Phobius"/>
    </source>
</evidence>
<keyword evidence="1" id="KW-0472">Membrane</keyword>